<evidence type="ECO:0000256" key="2">
    <source>
        <dbReference type="ARBA" id="ARBA00012438"/>
    </source>
</evidence>
<keyword evidence="6" id="KW-0902">Two-component regulatory system</keyword>
<dbReference type="PROSITE" id="PS50113">
    <property type="entry name" value="PAC"/>
    <property type="match status" value="4"/>
</dbReference>
<dbReference type="InterPro" id="IPR003661">
    <property type="entry name" value="HisK_dim/P_dom"/>
</dbReference>
<organism evidence="11 12">
    <name type="scientific">Microcoleus anatoxicus PTRS2</name>
    <dbReference type="NCBI Taxonomy" id="2705321"/>
    <lineage>
        <taxon>Bacteria</taxon>
        <taxon>Bacillati</taxon>
        <taxon>Cyanobacteriota</taxon>
        <taxon>Cyanophyceae</taxon>
        <taxon>Oscillatoriophycideae</taxon>
        <taxon>Oscillatoriales</taxon>
        <taxon>Microcoleaceae</taxon>
        <taxon>Microcoleus</taxon>
        <taxon>Microcoleus anatoxicus</taxon>
    </lineage>
</organism>
<accession>A0ABU8YG64</accession>
<dbReference type="InterPro" id="IPR003594">
    <property type="entry name" value="HATPase_dom"/>
</dbReference>
<evidence type="ECO:0000256" key="5">
    <source>
        <dbReference type="ARBA" id="ARBA00022777"/>
    </source>
</evidence>
<dbReference type="Gene3D" id="3.30.450.40">
    <property type="match status" value="1"/>
</dbReference>
<evidence type="ECO:0000256" key="4">
    <source>
        <dbReference type="ARBA" id="ARBA00022679"/>
    </source>
</evidence>
<feature type="domain" description="PAS" evidence="9">
    <location>
        <begin position="161"/>
        <end position="222"/>
    </location>
</feature>
<keyword evidence="12" id="KW-1185">Reference proteome</keyword>
<dbReference type="EC" id="2.7.13.3" evidence="2"/>
<dbReference type="Pfam" id="PF13426">
    <property type="entry name" value="PAS_9"/>
    <property type="match status" value="1"/>
</dbReference>
<sequence>MPEVINWFQSFLSNSVDAFLEFDRQQKYISVNPVAAAWMGLEPVEIANKTSHELLQLYPNNPALKNIIAQIDACLQQVLMTGEKRIAIHEVTAKDGGIKIYETAYTPVVDASSNQMRVFSVGRDITRHYRWQQQKTEQLRHSNHLLCLNAANTPLAMVGWDEDFRIVEWSKRAEDIFGWTSDEMMGREFGDLALVCEEDIEAVSALQLELGTGKANTSINRNYTKSGKVIWCHWFNSIIRSGDNFTVLSLVEDITERKLLETAQSQATRLTAMVADVGIALTKYPQDILMPCCEAMVQNLDVVSAEIWTFNSQENLLEMQASAGSYSDQDNNSRFVERKINEIAHSKKPQIKCQFDSDNIQINTKESGESILGDGAKLGTVNYQKLRINCSSKKSIVTFSGYPLIVEERLVGVMGIVSAQPMTEAFLETIGSVADVIALGIERKRAEAELKSARSFLTSVVENLPVGVFAKDASSLRFVLWNKAGETIAGVTSAEAIGKNDYDIYPKEQADVSTAQDREILTSYQNQSRVTEIVEEPFQTRHKGMRILHTRKVPILDSKGNPQYVLGITEDITERRQVDESVRLYDQIVENMQIGLYVYHLENIDDDSTLRAIASNPAATKFTGLEMADVLGMTIDEIFPKSRAKNIPQAFASVIRSQKALEIEDIECDESDRITRAFSIKAFPLPNNCVGVAFENITDRKTLELELKLALEQTERSEQLLRTVLDKSSDWIFAKDRDFRCILANNSFAKGIGKKLDQIIGKSDLELVIQKDIIDTSAENIQKIRKDDLAVLAGENIHNPCEPATFADGSIHIFDTQKVPLRDQEGNIFAVLSFAHDITERHKSEAALRRSEARFRSLVVNIPGVVYRWWCDFSVCFISDAVYSLTGYPAADFRLLSDRVSRTFTSVIYSEDLEQVEATIRRGIENKQSYSLEYRLLAADGTIKWVWDKGSPVFDEDGSVYCLDGVIFDISDRYYAREALQQKTSELEAVFRALPDLYFRLNAEGVILDYLSGNSSDIYIPVQDFVGKKMLDVLPINVVTQFEQSITKTLENKTPVTLEYSLETPEDPQIYEARFMPFKVNQLIIISRNITLRKQAESKLKDKNYELKQALNQLGKTQSQLIQAEKMSGLGQLVAGIAHEINNPVSFIYGNVTYARDYANNLLKLCCLYQEYYPEPVSIIADFAEEIEVEFMKEDFPHLLNSIQIGADRIGKIVLSLRTFSRLEESDIKRVDLHEGIDSALLILQHKLKENGRTRPIEIVKEYGELPLVQCYAGQLNQVFMNVLSNAIDALADVRHRKLKVSSGSETQGQDVPTLPVPITSNPSPCIRIRTEVIESNRVAIAISDNGPGMEESVKSRIFDPFFTTKPVGKGTGLGLSISYQIVVERHCGSLRCISAPGGGTEFAIEIPIRQR</sequence>
<dbReference type="SUPFAM" id="SSF55874">
    <property type="entry name" value="ATPase domain of HSP90 chaperone/DNA topoisomerase II/histidine kinase"/>
    <property type="match status" value="1"/>
</dbReference>
<dbReference type="Proteomes" id="UP001384579">
    <property type="component" value="Unassembled WGS sequence"/>
</dbReference>
<comment type="caution">
    <text evidence="11">The sequence shown here is derived from an EMBL/GenBank/DDBJ whole genome shotgun (WGS) entry which is preliminary data.</text>
</comment>
<feature type="domain" description="PAS" evidence="9">
    <location>
        <begin position="851"/>
        <end position="927"/>
    </location>
</feature>
<dbReference type="PROSITE" id="PS50109">
    <property type="entry name" value="HIS_KIN"/>
    <property type="match status" value="1"/>
</dbReference>
<feature type="domain" description="PAC" evidence="10">
    <location>
        <begin position="930"/>
        <end position="982"/>
    </location>
</feature>
<evidence type="ECO:0000256" key="3">
    <source>
        <dbReference type="ARBA" id="ARBA00022553"/>
    </source>
</evidence>
<dbReference type="InterPro" id="IPR013656">
    <property type="entry name" value="PAS_4"/>
</dbReference>
<evidence type="ECO:0000313" key="11">
    <source>
        <dbReference type="EMBL" id="MEK0183349.1"/>
    </source>
</evidence>
<evidence type="ECO:0000256" key="7">
    <source>
        <dbReference type="SAM" id="Coils"/>
    </source>
</evidence>
<dbReference type="Pfam" id="PF00989">
    <property type="entry name" value="PAS"/>
    <property type="match status" value="1"/>
</dbReference>
<dbReference type="Gene3D" id="3.30.565.10">
    <property type="entry name" value="Histidine kinase-like ATPase, C-terminal domain"/>
    <property type="match status" value="1"/>
</dbReference>
<dbReference type="InterPro" id="IPR013655">
    <property type="entry name" value="PAS_fold_3"/>
</dbReference>
<feature type="coiled-coil region" evidence="7">
    <location>
        <begin position="1093"/>
        <end position="1127"/>
    </location>
</feature>
<dbReference type="SMART" id="SM00091">
    <property type="entry name" value="PAS"/>
    <property type="match status" value="7"/>
</dbReference>
<evidence type="ECO:0000259" key="8">
    <source>
        <dbReference type="PROSITE" id="PS50109"/>
    </source>
</evidence>
<evidence type="ECO:0000256" key="6">
    <source>
        <dbReference type="ARBA" id="ARBA00023012"/>
    </source>
</evidence>
<dbReference type="Gene3D" id="1.10.287.130">
    <property type="match status" value="1"/>
</dbReference>
<dbReference type="CDD" id="cd00082">
    <property type="entry name" value="HisKA"/>
    <property type="match status" value="1"/>
</dbReference>
<dbReference type="PROSITE" id="PS50112">
    <property type="entry name" value="PAS"/>
    <property type="match status" value="5"/>
</dbReference>
<feature type="domain" description="PAS" evidence="9">
    <location>
        <begin position="453"/>
        <end position="524"/>
    </location>
</feature>
<dbReference type="SMART" id="SM00388">
    <property type="entry name" value="HisKA"/>
    <property type="match status" value="1"/>
</dbReference>
<dbReference type="Pfam" id="PF08447">
    <property type="entry name" value="PAS_3"/>
    <property type="match status" value="1"/>
</dbReference>
<keyword evidence="4" id="KW-0808">Transferase</keyword>
<reference evidence="11 12" key="1">
    <citation type="journal article" date="2020" name="Harmful Algae">
        <title>Molecular and morphological characterization of a novel dihydroanatoxin-a producing Microcoleus species (cyanobacteria) from the Russian River, California, USA.</title>
        <authorList>
            <person name="Conklin K.Y."/>
            <person name="Stancheva R."/>
            <person name="Otten T.G."/>
            <person name="Fadness R."/>
            <person name="Boyer G.L."/>
            <person name="Read B."/>
            <person name="Zhang X."/>
            <person name="Sheath R.G."/>
        </authorList>
    </citation>
    <scope>NUCLEOTIDE SEQUENCE [LARGE SCALE GENOMIC DNA]</scope>
    <source>
        <strain evidence="11 12">PTRS2</strain>
    </source>
</reference>
<dbReference type="SMART" id="SM00086">
    <property type="entry name" value="PAC"/>
    <property type="match status" value="4"/>
</dbReference>
<dbReference type="InterPro" id="IPR005467">
    <property type="entry name" value="His_kinase_dom"/>
</dbReference>
<dbReference type="SMART" id="SM00387">
    <property type="entry name" value="HATPase_c"/>
    <property type="match status" value="1"/>
</dbReference>
<dbReference type="InterPro" id="IPR036890">
    <property type="entry name" value="HATPase_C_sf"/>
</dbReference>
<dbReference type="InterPro" id="IPR029016">
    <property type="entry name" value="GAF-like_dom_sf"/>
</dbReference>
<evidence type="ECO:0000259" key="9">
    <source>
        <dbReference type="PROSITE" id="PS50112"/>
    </source>
</evidence>
<dbReference type="Pfam" id="PF02518">
    <property type="entry name" value="HATPase_c"/>
    <property type="match status" value="1"/>
</dbReference>
<dbReference type="PANTHER" id="PTHR43304">
    <property type="entry name" value="PHYTOCHROME-LIKE PROTEIN CPH1"/>
    <property type="match status" value="1"/>
</dbReference>
<dbReference type="InterPro" id="IPR000014">
    <property type="entry name" value="PAS"/>
</dbReference>
<evidence type="ECO:0000313" key="12">
    <source>
        <dbReference type="Proteomes" id="UP001384579"/>
    </source>
</evidence>
<feature type="domain" description="Histidine kinase" evidence="8">
    <location>
        <begin position="1136"/>
        <end position="1411"/>
    </location>
</feature>
<dbReference type="InterPro" id="IPR001610">
    <property type="entry name" value="PAC"/>
</dbReference>
<dbReference type="InterPro" id="IPR035965">
    <property type="entry name" value="PAS-like_dom_sf"/>
</dbReference>
<proteinExistence type="predicted"/>
<dbReference type="SUPFAM" id="SSF55781">
    <property type="entry name" value="GAF domain-like"/>
    <property type="match status" value="1"/>
</dbReference>
<dbReference type="PANTHER" id="PTHR43304:SF1">
    <property type="entry name" value="PAC DOMAIN-CONTAINING PROTEIN"/>
    <property type="match status" value="1"/>
</dbReference>
<dbReference type="SUPFAM" id="SSF47384">
    <property type="entry name" value="Homodimeric domain of signal transducing histidine kinase"/>
    <property type="match status" value="1"/>
</dbReference>
<evidence type="ECO:0000256" key="1">
    <source>
        <dbReference type="ARBA" id="ARBA00000085"/>
    </source>
</evidence>
<keyword evidence="5" id="KW-0418">Kinase</keyword>
<dbReference type="InterPro" id="IPR036097">
    <property type="entry name" value="HisK_dim/P_sf"/>
</dbReference>
<dbReference type="SUPFAM" id="SSF55785">
    <property type="entry name" value="PYP-like sensor domain (PAS domain)"/>
    <property type="match status" value="7"/>
</dbReference>
<keyword evidence="7" id="KW-0175">Coiled coil</keyword>
<dbReference type="CDD" id="cd00130">
    <property type="entry name" value="PAS"/>
    <property type="match status" value="6"/>
</dbReference>
<feature type="domain" description="PAC" evidence="10">
    <location>
        <begin position="80"/>
        <end position="137"/>
    </location>
</feature>
<protein>
    <recommendedName>
        <fullName evidence="2">histidine kinase</fullName>
        <ecNumber evidence="2">2.7.13.3</ecNumber>
    </recommendedName>
</protein>
<feature type="domain" description="PAS" evidence="9">
    <location>
        <begin position="581"/>
        <end position="658"/>
    </location>
</feature>
<gene>
    <name evidence="11" type="ORF">WMG39_00635</name>
</gene>
<dbReference type="InterPro" id="IPR013767">
    <property type="entry name" value="PAS_fold"/>
</dbReference>
<dbReference type="InterPro" id="IPR000700">
    <property type="entry name" value="PAS-assoc_C"/>
</dbReference>
<feature type="domain" description="PAC" evidence="10">
    <location>
        <begin position="785"/>
        <end position="850"/>
    </location>
</feature>
<evidence type="ECO:0000259" key="10">
    <source>
        <dbReference type="PROSITE" id="PS50113"/>
    </source>
</evidence>
<dbReference type="Pfam" id="PF08448">
    <property type="entry name" value="PAS_4"/>
    <property type="match status" value="4"/>
</dbReference>
<keyword evidence="3" id="KW-0597">Phosphoprotein</keyword>
<dbReference type="EMBL" id="JBBLXS010000004">
    <property type="protein sequence ID" value="MEK0183349.1"/>
    <property type="molecule type" value="Genomic_DNA"/>
</dbReference>
<dbReference type="Gene3D" id="3.30.450.20">
    <property type="entry name" value="PAS domain"/>
    <property type="match status" value="7"/>
</dbReference>
<comment type="catalytic activity">
    <reaction evidence="1">
        <text>ATP + protein L-histidine = ADP + protein N-phospho-L-histidine.</text>
        <dbReference type="EC" id="2.7.13.3"/>
    </reaction>
</comment>
<name>A0ABU8YG64_9CYAN</name>
<dbReference type="InterPro" id="IPR052162">
    <property type="entry name" value="Sensor_kinase/Photoreceptor"/>
</dbReference>
<dbReference type="InterPro" id="IPR004358">
    <property type="entry name" value="Sig_transdc_His_kin-like_C"/>
</dbReference>
<dbReference type="PRINTS" id="PR00344">
    <property type="entry name" value="BCTRLSENSOR"/>
</dbReference>
<feature type="domain" description="PAS" evidence="9">
    <location>
        <begin position="717"/>
        <end position="788"/>
    </location>
</feature>
<dbReference type="NCBIfam" id="TIGR00229">
    <property type="entry name" value="sensory_box"/>
    <property type="match status" value="5"/>
</dbReference>
<feature type="domain" description="PAC" evidence="10">
    <location>
        <begin position="532"/>
        <end position="584"/>
    </location>
</feature>
<dbReference type="RefSeq" id="WP_340517693.1">
    <property type="nucleotide sequence ID" value="NZ_JBBLXS010000004.1"/>
</dbReference>